<dbReference type="Proteomes" id="UP001157091">
    <property type="component" value="Unassembled WGS sequence"/>
</dbReference>
<evidence type="ECO:0000313" key="3">
    <source>
        <dbReference type="EMBL" id="GMA26555.1"/>
    </source>
</evidence>
<dbReference type="PANTHER" id="PTHR30560">
    <property type="entry name" value="TRIGGER FACTOR CHAPERONE AND PEPTIDYL-PROLYL CIS/TRANS ISOMERASE"/>
    <property type="match status" value="1"/>
</dbReference>
<comment type="caution">
    <text evidence="3">The sequence shown here is derived from an EMBL/GenBank/DDBJ whole genome shotgun (WGS) entry which is preliminary data.</text>
</comment>
<evidence type="ECO:0000259" key="2">
    <source>
        <dbReference type="Pfam" id="PF05697"/>
    </source>
</evidence>
<feature type="compositionally biased region" description="Low complexity" evidence="1">
    <location>
        <begin position="111"/>
        <end position="134"/>
    </location>
</feature>
<dbReference type="Pfam" id="PF05697">
    <property type="entry name" value="Trigger_N"/>
    <property type="match status" value="1"/>
</dbReference>
<dbReference type="InterPro" id="IPR005215">
    <property type="entry name" value="Trig_fac"/>
</dbReference>
<name>A0ABQ6I7P7_9MICO</name>
<dbReference type="EMBL" id="BSUK01000001">
    <property type="protein sequence ID" value="GMA26555.1"/>
    <property type="molecule type" value="Genomic_DNA"/>
</dbReference>
<organism evidence="3 4">
    <name type="scientific">Luteimicrobium album</name>
    <dbReference type="NCBI Taxonomy" id="1054550"/>
    <lineage>
        <taxon>Bacteria</taxon>
        <taxon>Bacillati</taxon>
        <taxon>Actinomycetota</taxon>
        <taxon>Actinomycetes</taxon>
        <taxon>Micrococcales</taxon>
        <taxon>Luteimicrobium</taxon>
    </lineage>
</organism>
<protein>
    <recommendedName>
        <fullName evidence="2">Trigger factor ribosome-binding bacterial domain-containing protein</fullName>
    </recommendedName>
</protein>
<keyword evidence="4" id="KW-1185">Reference proteome</keyword>
<evidence type="ECO:0000313" key="4">
    <source>
        <dbReference type="Proteomes" id="UP001157091"/>
    </source>
</evidence>
<feature type="compositionally biased region" description="Low complexity" evidence="1">
    <location>
        <begin position="91"/>
        <end position="103"/>
    </location>
</feature>
<evidence type="ECO:0000256" key="1">
    <source>
        <dbReference type="SAM" id="MobiDB-lite"/>
    </source>
</evidence>
<dbReference type="InterPro" id="IPR036611">
    <property type="entry name" value="Trigger_fac_ribosome-bd_sf"/>
</dbReference>
<sequence length="134" mass="14733">MEIIEVKSAVESLDPTKVKLTVEVEYDELKPSIEHAYEHIASEVQVPGFRKGKVPPRVIDQRVGRAAVLEHAINDGLGGFYSEAVRENDLRPSASPRSRSPRCPTRRRRTASSTSPPRSRSAPRSSCPSCPASP</sequence>
<accession>A0ABQ6I7P7</accession>
<dbReference type="PANTHER" id="PTHR30560:SF3">
    <property type="entry name" value="TRIGGER FACTOR-LIKE PROTEIN TIG, CHLOROPLASTIC"/>
    <property type="match status" value="1"/>
</dbReference>
<gene>
    <name evidence="3" type="ORF">GCM10025864_43140</name>
</gene>
<reference evidence="4" key="1">
    <citation type="journal article" date="2019" name="Int. J. Syst. Evol. Microbiol.">
        <title>The Global Catalogue of Microorganisms (GCM) 10K type strain sequencing project: providing services to taxonomists for standard genome sequencing and annotation.</title>
        <authorList>
            <consortium name="The Broad Institute Genomics Platform"/>
            <consortium name="The Broad Institute Genome Sequencing Center for Infectious Disease"/>
            <person name="Wu L."/>
            <person name="Ma J."/>
        </authorList>
    </citation>
    <scope>NUCLEOTIDE SEQUENCE [LARGE SCALE GENOMIC DNA]</scope>
    <source>
        <strain evidence="4">NBRC 106348</strain>
    </source>
</reference>
<feature type="domain" description="Trigger factor ribosome-binding bacterial" evidence="2">
    <location>
        <begin position="7"/>
        <end position="97"/>
    </location>
</feature>
<dbReference type="SUPFAM" id="SSF102735">
    <property type="entry name" value="Trigger factor ribosome-binding domain"/>
    <property type="match status" value="1"/>
</dbReference>
<dbReference type="Gene3D" id="3.30.70.1050">
    <property type="entry name" value="Trigger factor ribosome-binding domain"/>
    <property type="match status" value="1"/>
</dbReference>
<proteinExistence type="predicted"/>
<feature type="region of interest" description="Disordered" evidence="1">
    <location>
        <begin position="86"/>
        <end position="134"/>
    </location>
</feature>
<dbReference type="InterPro" id="IPR008881">
    <property type="entry name" value="Trigger_fac_ribosome-bd_bac"/>
</dbReference>